<feature type="transmembrane region" description="Helical" evidence="1">
    <location>
        <begin position="201"/>
        <end position="222"/>
    </location>
</feature>
<dbReference type="OrthoDB" id="2881378at2759"/>
<keyword evidence="1" id="KW-0812">Transmembrane</keyword>
<dbReference type="EMBL" id="JACAZH010000021">
    <property type="protein sequence ID" value="KAF7344574.1"/>
    <property type="molecule type" value="Genomic_DNA"/>
</dbReference>
<organism evidence="2 3">
    <name type="scientific">Mycena sanguinolenta</name>
    <dbReference type="NCBI Taxonomy" id="230812"/>
    <lineage>
        <taxon>Eukaryota</taxon>
        <taxon>Fungi</taxon>
        <taxon>Dikarya</taxon>
        <taxon>Basidiomycota</taxon>
        <taxon>Agaricomycotina</taxon>
        <taxon>Agaricomycetes</taxon>
        <taxon>Agaricomycetidae</taxon>
        <taxon>Agaricales</taxon>
        <taxon>Marasmiineae</taxon>
        <taxon>Mycenaceae</taxon>
        <taxon>Mycena</taxon>
    </lineage>
</organism>
<protein>
    <submittedName>
        <fullName evidence="2">Uncharacterized protein</fullName>
    </submittedName>
</protein>
<sequence length="259" mass="28817">MSNCDQDLVGFRFLAFPQSYKRPHSNWTTLYDTPILTRIFLLMDPENTPVPADLGSDAGPSGSQTHLCSRCMREVESAVHVHRKPFEITVRVILMSVACLLCILIFALVVGHLAVGEKPNAITVFLTIWTDVTLAIVCILLYMGHRHPEHKLGRTVTQIRVLCALGVSWIFLLLAMMGLQFTRDAICHGYWNDAGCRGLFIAAHVFSWLLMFTLFAAAYATYRKAVTIHGATMVPLPETVMVPAWRLSGVAETEGSIKI</sequence>
<comment type="caution">
    <text evidence="2">The sequence shown here is derived from an EMBL/GenBank/DDBJ whole genome shotgun (WGS) entry which is preliminary data.</text>
</comment>
<proteinExistence type="predicted"/>
<evidence type="ECO:0000313" key="2">
    <source>
        <dbReference type="EMBL" id="KAF7344574.1"/>
    </source>
</evidence>
<evidence type="ECO:0000256" key="1">
    <source>
        <dbReference type="SAM" id="Phobius"/>
    </source>
</evidence>
<feature type="transmembrane region" description="Helical" evidence="1">
    <location>
        <begin position="162"/>
        <end position="181"/>
    </location>
</feature>
<keyword evidence="1" id="KW-1133">Transmembrane helix</keyword>
<feature type="transmembrane region" description="Helical" evidence="1">
    <location>
        <begin position="92"/>
        <end position="115"/>
    </location>
</feature>
<feature type="transmembrane region" description="Helical" evidence="1">
    <location>
        <begin position="121"/>
        <end position="142"/>
    </location>
</feature>
<dbReference type="AlphaFoldDB" id="A0A8H7CNS7"/>
<evidence type="ECO:0000313" key="3">
    <source>
        <dbReference type="Proteomes" id="UP000623467"/>
    </source>
</evidence>
<gene>
    <name evidence="2" type="ORF">MSAN_01939500</name>
</gene>
<accession>A0A8H7CNS7</accession>
<reference evidence="2" key="1">
    <citation type="submission" date="2020-05" db="EMBL/GenBank/DDBJ databases">
        <title>Mycena genomes resolve the evolution of fungal bioluminescence.</title>
        <authorList>
            <person name="Tsai I.J."/>
        </authorList>
    </citation>
    <scope>NUCLEOTIDE SEQUENCE</scope>
    <source>
        <strain evidence="2">160909Yilan</strain>
    </source>
</reference>
<keyword evidence="3" id="KW-1185">Reference proteome</keyword>
<keyword evidence="1" id="KW-0472">Membrane</keyword>
<dbReference type="Proteomes" id="UP000623467">
    <property type="component" value="Unassembled WGS sequence"/>
</dbReference>
<name>A0A8H7CNS7_9AGAR</name>